<dbReference type="Proteomes" id="UP000037751">
    <property type="component" value="Unassembled WGS sequence"/>
</dbReference>
<accession>A0A0M9VPY2</accession>
<dbReference type="GO" id="GO:0005634">
    <property type="term" value="C:nucleus"/>
    <property type="evidence" value="ECO:0007669"/>
    <property type="project" value="UniProtKB-SubCell"/>
</dbReference>
<dbReference type="GO" id="GO:0003682">
    <property type="term" value="F:chromatin binding"/>
    <property type="evidence" value="ECO:0007669"/>
    <property type="project" value="TreeGrafter"/>
</dbReference>
<protein>
    <recommendedName>
        <fullName evidence="5">Mini-chromosome maintenance complex-binding protein</fullName>
    </recommendedName>
</protein>
<dbReference type="GO" id="GO:0006261">
    <property type="term" value="P:DNA-templated DNA replication"/>
    <property type="evidence" value="ECO:0007669"/>
    <property type="project" value="TreeGrafter"/>
</dbReference>
<keyword evidence="2" id="KW-0539">Nucleus</keyword>
<reference evidence="3 4" key="1">
    <citation type="submission" date="2015-07" db="EMBL/GenBank/DDBJ databases">
        <title>Draft Genome Sequence of Malassezia furfur CBS1878 and Malassezia pachydermatis CBS1879.</title>
        <authorList>
            <person name="Triana S."/>
            <person name="Ohm R."/>
            <person name="Gonzalez A."/>
            <person name="DeCock H."/>
            <person name="Restrepo S."/>
            <person name="Celis A."/>
        </authorList>
    </citation>
    <scope>NUCLEOTIDE SEQUENCE [LARGE SCALE GENOMIC DNA]</scope>
    <source>
        <strain evidence="3 4">CBS 1879</strain>
    </source>
</reference>
<dbReference type="VEuPathDB" id="FungiDB:Malapachy_1155"/>
<evidence type="ECO:0000313" key="4">
    <source>
        <dbReference type="Proteomes" id="UP000037751"/>
    </source>
</evidence>
<dbReference type="Pfam" id="PF09739">
    <property type="entry name" value="MCM_bind"/>
    <property type="match status" value="2"/>
</dbReference>
<organism evidence="3 4">
    <name type="scientific">Malassezia pachydermatis</name>
    <dbReference type="NCBI Taxonomy" id="77020"/>
    <lineage>
        <taxon>Eukaryota</taxon>
        <taxon>Fungi</taxon>
        <taxon>Dikarya</taxon>
        <taxon>Basidiomycota</taxon>
        <taxon>Ustilaginomycotina</taxon>
        <taxon>Malasseziomycetes</taxon>
        <taxon>Malasseziales</taxon>
        <taxon>Malasseziaceae</taxon>
        <taxon>Malassezia</taxon>
    </lineage>
</organism>
<evidence type="ECO:0008006" key="5">
    <source>
        <dbReference type="Google" id="ProtNLM"/>
    </source>
</evidence>
<comment type="subcellular location">
    <subcellularLocation>
        <location evidence="1">Nucleus</location>
    </subcellularLocation>
</comment>
<keyword evidence="4" id="KW-1185">Reference proteome</keyword>
<dbReference type="InterPro" id="IPR019140">
    <property type="entry name" value="MCM_complex-bd"/>
</dbReference>
<dbReference type="RefSeq" id="XP_017992387.1">
    <property type="nucleotide sequence ID" value="XM_018135665.1"/>
</dbReference>
<proteinExistence type="predicted"/>
<gene>
    <name evidence="3" type="ORF">Malapachy_1155</name>
</gene>
<dbReference type="STRING" id="77020.A0A0M9VPY2"/>
<dbReference type="EMBL" id="LGAV01000003">
    <property type="protein sequence ID" value="KOS14755.1"/>
    <property type="molecule type" value="Genomic_DNA"/>
</dbReference>
<name>A0A0M9VPY2_9BASI</name>
<evidence type="ECO:0000313" key="3">
    <source>
        <dbReference type="EMBL" id="KOS14755.1"/>
    </source>
</evidence>
<dbReference type="AlphaFoldDB" id="A0A0M9VPY2"/>
<evidence type="ECO:0000256" key="1">
    <source>
        <dbReference type="ARBA" id="ARBA00004123"/>
    </source>
</evidence>
<comment type="caution">
    <text evidence="3">The sequence shown here is derived from an EMBL/GenBank/DDBJ whole genome shotgun (WGS) entry which is preliminary data.</text>
</comment>
<sequence length="548" mass="60133">MVPTDTEFEQALTRPRQVVQALHASHSSSSTFLPALEVHFRDIVQDRAHLERIPFLDSSTLPQLLALAQTPNGREAGVLVRWQCMVQDTGLGNELCLSSLHVDGKEVSGFYGCDACYDAAAQERAAMDPRRLGERAVLCGVSVPGETTWARSLTAGDAHVLSSALDEMSLSLQKLKRAPLAEQPSITALIKMYGLDQAEQIKTTDVIDVVGLLDTGTLPNADWQWTENDQVEVPILPCIHALYVDRQPAWGLVEKLHAKSALHTSPFSDHAEMRQALLSYLASALGGDRLAAEYVLLALLAKVHIRRAGVTAGSLSVNLIGMDEHALDAVLHEIVPAVVTQSLQLEHLNDPQQALFVRSTDHGIQAGRLQLPPGTCVLVDETSMGEGELKDHGVRNIKALVSVLQQRTLPYVFPYSELDMDTDLNMLVLSAGKSFLPVDVHVPVQRTDAIQQPNVAQDRLHAWRTFLARTRHVQLDIPDAVSEHIQNDFVERRKVSRSFSQDDLQRCLSTARLLALSHGHSALTPDVWADAIALDEARATRVPPRATP</sequence>
<dbReference type="GeneID" id="28727540"/>
<dbReference type="PANTHER" id="PTHR13489">
    <property type="entry name" value="MINI-CHROMOSOME MAINTENANCE COMPLEX-BINDING PROTEIN"/>
    <property type="match status" value="1"/>
</dbReference>
<evidence type="ECO:0000256" key="2">
    <source>
        <dbReference type="ARBA" id="ARBA00023242"/>
    </source>
</evidence>
<dbReference type="OrthoDB" id="329666at2759"/>
<dbReference type="PANTHER" id="PTHR13489:SF0">
    <property type="entry name" value="MINI-CHROMOSOME MAINTENANCE COMPLEX-BINDING PROTEIN"/>
    <property type="match status" value="1"/>
</dbReference>